<evidence type="ECO:0000256" key="1">
    <source>
        <dbReference type="SAM" id="MobiDB-lite"/>
    </source>
</evidence>
<feature type="compositionally biased region" description="Basic and acidic residues" evidence="1">
    <location>
        <begin position="34"/>
        <end position="47"/>
    </location>
</feature>
<feature type="compositionally biased region" description="Low complexity" evidence="1">
    <location>
        <begin position="1"/>
        <end position="13"/>
    </location>
</feature>
<dbReference type="AlphaFoldDB" id="A0AAW1JVQ8"/>
<keyword evidence="3" id="KW-1185">Reference proteome</keyword>
<proteinExistence type="predicted"/>
<sequence length="88" mass="9943">MKSNKPNSNINPKLIEDTHGAVRHTVNNAMYKRGGSEEGGKKTKRGTETGNTKWGYEMRAKGLSSRRVARWRERRDLEMGIVALQRSG</sequence>
<dbReference type="EMBL" id="JASPKY010000325">
    <property type="protein sequence ID" value="KAK9708590.1"/>
    <property type="molecule type" value="Genomic_DNA"/>
</dbReference>
<dbReference type="Proteomes" id="UP001458880">
    <property type="component" value="Unassembled WGS sequence"/>
</dbReference>
<reference evidence="2 3" key="1">
    <citation type="journal article" date="2024" name="BMC Genomics">
        <title>De novo assembly and annotation of Popillia japonica's genome with initial clues to its potential as an invasive pest.</title>
        <authorList>
            <person name="Cucini C."/>
            <person name="Boschi S."/>
            <person name="Funari R."/>
            <person name="Cardaioli E."/>
            <person name="Iannotti N."/>
            <person name="Marturano G."/>
            <person name="Paoli F."/>
            <person name="Bruttini M."/>
            <person name="Carapelli A."/>
            <person name="Frati F."/>
            <person name="Nardi F."/>
        </authorList>
    </citation>
    <scope>NUCLEOTIDE SEQUENCE [LARGE SCALE GENOMIC DNA]</scope>
    <source>
        <strain evidence="2">DMR45628</strain>
    </source>
</reference>
<feature type="region of interest" description="Disordered" evidence="1">
    <location>
        <begin position="1"/>
        <end position="53"/>
    </location>
</feature>
<evidence type="ECO:0000313" key="2">
    <source>
        <dbReference type="EMBL" id="KAK9708590.1"/>
    </source>
</evidence>
<gene>
    <name evidence="2" type="ORF">QE152_g27117</name>
</gene>
<organism evidence="2 3">
    <name type="scientific">Popillia japonica</name>
    <name type="common">Japanese beetle</name>
    <dbReference type="NCBI Taxonomy" id="7064"/>
    <lineage>
        <taxon>Eukaryota</taxon>
        <taxon>Metazoa</taxon>
        <taxon>Ecdysozoa</taxon>
        <taxon>Arthropoda</taxon>
        <taxon>Hexapoda</taxon>
        <taxon>Insecta</taxon>
        <taxon>Pterygota</taxon>
        <taxon>Neoptera</taxon>
        <taxon>Endopterygota</taxon>
        <taxon>Coleoptera</taxon>
        <taxon>Polyphaga</taxon>
        <taxon>Scarabaeiformia</taxon>
        <taxon>Scarabaeidae</taxon>
        <taxon>Rutelinae</taxon>
        <taxon>Popillia</taxon>
    </lineage>
</organism>
<protein>
    <submittedName>
        <fullName evidence="2">Uncharacterized protein</fullName>
    </submittedName>
</protein>
<name>A0AAW1JVQ8_POPJA</name>
<comment type="caution">
    <text evidence="2">The sequence shown here is derived from an EMBL/GenBank/DDBJ whole genome shotgun (WGS) entry which is preliminary data.</text>
</comment>
<accession>A0AAW1JVQ8</accession>
<evidence type="ECO:0000313" key="3">
    <source>
        <dbReference type="Proteomes" id="UP001458880"/>
    </source>
</evidence>